<feature type="domain" description="Extensin-like C-terminal" evidence="2">
    <location>
        <begin position="50"/>
        <end position="226"/>
    </location>
</feature>
<dbReference type="Pfam" id="PF06904">
    <property type="entry name" value="Extensin-like_C"/>
    <property type="match status" value="1"/>
</dbReference>
<evidence type="ECO:0000259" key="2">
    <source>
        <dbReference type="Pfam" id="PF06904"/>
    </source>
</evidence>
<sequence length="226" mass="23790">MRVLRPLLPAVCLVALSGCQLLPSGDSGDNRRIPPTINRGSGPAPSVPGQQCLARLSATGATYSPLPNRFDAPGCTQIDSVTLSGLQGDVGSFATDNLGPVTCETASTFAGWTRYGVDRAARAYLGSTLARIETYGSYSCRNVAGSTRRSAHARAEAIDVAAFVLADGRRIVVDGDWSGGTADEREFLRVVRDSACKRFGTVLSPDYDAAHADHLHLEVGGGSFCR</sequence>
<keyword evidence="4" id="KW-1185">Reference proteome</keyword>
<protein>
    <submittedName>
        <fullName evidence="3">Extensin</fullName>
    </submittedName>
</protein>
<evidence type="ECO:0000313" key="4">
    <source>
        <dbReference type="Proteomes" id="UP000254101"/>
    </source>
</evidence>
<gene>
    <name evidence="3" type="ORF">DL238_05580</name>
</gene>
<organism evidence="3 4">
    <name type="scientific">Alteriqipengyuania lutimaris</name>
    <dbReference type="NCBI Taxonomy" id="1538146"/>
    <lineage>
        <taxon>Bacteria</taxon>
        <taxon>Pseudomonadati</taxon>
        <taxon>Pseudomonadota</taxon>
        <taxon>Alphaproteobacteria</taxon>
        <taxon>Sphingomonadales</taxon>
        <taxon>Erythrobacteraceae</taxon>
        <taxon>Alteriqipengyuania</taxon>
    </lineage>
</organism>
<name>A0A395LQ39_9SPHN</name>
<evidence type="ECO:0000313" key="3">
    <source>
        <dbReference type="EMBL" id="RDS78557.1"/>
    </source>
</evidence>
<dbReference type="PROSITE" id="PS51257">
    <property type="entry name" value="PROKAR_LIPOPROTEIN"/>
    <property type="match status" value="1"/>
</dbReference>
<dbReference type="Proteomes" id="UP000254101">
    <property type="component" value="Unassembled WGS sequence"/>
</dbReference>
<evidence type="ECO:0000256" key="1">
    <source>
        <dbReference type="SAM" id="MobiDB-lite"/>
    </source>
</evidence>
<dbReference type="RefSeq" id="WP_115492784.1">
    <property type="nucleotide sequence ID" value="NZ_JACHWW010000001.1"/>
</dbReference>
<dbReference type="EMBL" id="QRBB01000001">
    <property type="protein sequence ID" value="RDS78557.1"/>
    <property type="molecule type" value="Genomic_DNA"/>
</dbReference>
<dbReference type="InterPro" id="IPR009683">
    <property type="entry name" value="Extensin-like_C"/>
</dbReference>
<comment type="caution">
    <text evidence="3">The sequence shown here is derived from an EMBL/GenBank/DDBJ whole genome shotgun (WGS) entry which is preliminary data.</text>
</comment>
<dbReference type="OrthoDB" id="9809788at2"/>
<feature type="region of interest" description="Disordered" evidence="1">
    <location>
        <begin position="25"/>
        <end position="47"/>
    </location>
</feature>
<proteinExistence type="predicted"/>
<dbReference type="AlphaFoldDB" id="A0A395LQ39"/>
<reference evidence="3 4" key="1">
    <citation type="submission" date="2018-07" db="EMBL/GenBank/DDBJ databases">
        <title>Erythrobacter nanhaiensis sp. nov., a novel member of the genus Erythrobacter isolated from the South China Sea.</title>
        <authorList>
            <person name="Chen X."/>
            <person name="Liu J."/>
        </authorList>
    </citation>
    <scope>NUCLEOTIDE SEQUENCE [LARGE SCALE GENOMIC DNA]</scope>
    <source>
        <strain evidence="3 4">S-5</strain>
    </source>
</reference>
<accession>A0A395LQ39</accession>